<dbReference type="PANTHER" id="PTHR34382">
    <property type="entry name" value="PTS SYSTEM N,N'-DIACETYLCHITOBIOSE-SPECIFIC EIIA COMPONENT"/>
    <property type="match status" value="1"/>
</dbReference>
<keyword evidence="3" id="KW-0808">Transferase</keyword>
<evidence type="ECO:0000256" key="5">
    <source>
        <dbReference type="PROSITE-ProRule" id="PRU00418"/>
    </source>
</evidence>
<dbReference type="EMBL" id="JAUSUR010000004">
    <property type="protein sequence ID" value="MDQ0361806.1"/>
    <property type="molecule type" value="Genomic_DNA"/>
</dbReference>
<organism evidence="6 7">
    <name type="scientific">Breznakia pachnodae</name>
    <dbReference type="NCBI Taxonomy" id="265178"/>
    <lineage>
        <taxon>Bacteria</taxon>
        <taxon>Bacillati</taxon>
        <taxon>Bacillota</taxon>
        <taxon>Erysipelotrichia</taxon>
        <taxon>Erysipelotrichales</taxon>
        <taxon>Erysipelotrichaceae</taxon>
        <taxon>Breznakia</taxon>
    </lineage>
</organism>
<dbReference type="RefSeq" id="WP_307408856.1">
    <property type="nucleotide sequence ID" value="NZ_JAUSUR010000004.1"/>
</dbReference>
<proteinExistence type="predicted"/>
<accession>A0ABU0E506</accession>
<evidence type="ECO:0000256" key="4">
    <source>
        <dbReference type="ARBA" id="ARBA00022683"/>
    </source>
</evidence>
<reference evidence="6 7" key="1">
    <citation type="submission" date="2023-07" db="EMBL/GenBank/DDBJ databases">
        <title>Genomic Encyclopedia of Type Strains, Phase IV (KMG-IV): sequencing the most valuable type-strain genomes for metagenomic binning, comparative biology and taxonomic classification.</title>
        <authorList>
            <person name="Goeker M."/>
        </authorList>
    </citation>
    <scope>NUCLEOTIDE SEQUENCE [LARGE SCALE GENOMIC DNA]</scope>
    <source>
        <strain evidence="6 7">DSM 16784</strain>
    </source>
</reference>
<name>A0ABU0E506_9FIRM</name>
<protein>
    <submittedName>
        <fullName evidence="6">Cellobiose-specific phosphotransferase system component IIA</fullName>
    </submittedName>
</protein>
<evidence type="ECO:0000256" key="3">
    <source>
        <dbReference type="ARBA" id="ARBA00022679"/>
    </source>
</evidence>
<keyword evidence="2" id="KW-0762">Sugar transport</keyword>
<evidence type="ECO:0000313" key="6">
    <source>
        <dbReference type="EMBL" id="MDQ0361806.1"/>
    </source>
</evidence>
<evidence type="ECO:0000256" key="1">
    <source>
        <dbReference type="ARBA" id="ARBA00022448"/>
    </source>
</evidence>
<dbReference type="Proteomes" id="UP001230220">
    <property type="component" value="Unassembled WGS sequence"/>
</dbReference>
<dbReference type="SUPFAM" id="SSF46973">
    <property type="entry name" value="Enzyme IIa from lactose specific PTS, IIa-lac"/>
    <property type="match status" value="1"/>
</dbReference>
<dbReference type="PANTHER" id="PTHR34382:SF7">
    <property type="entry name" value="PTS SYSTEM N,N'-DIACETYLCHITOBIOSE-SPECIFIC EIIA COMPONENT"/>
    <property type="match status" value="1"/>
</dbReference>
<dbReference type="PROSITE" id="PS51095">
    <property type="entry name" value="PTS_EIIA_TYPE_3"/>
    <property type="match status" value="1"/>
</dbReference>
<dbReference type="Pfam" id="PF02255">
    <property type="entry name" value="PTS_IIA"/>
    <property type="match status" value="1"/>
</dbReference>
<evidence type="ECO:0000256" key="2">
    <source>
        <dbReference type="ARBA" id="ARBA00022597"/>
    </source>
</evidence>
<gene>
    <name evidence="6" type="ORF">J2S15_002556</name>
</gene>
<sequence>MGEMMNENKNEEFEQSLSMMIAYAGDANAKVFDAFDRFNIGEKELAYQILDEAQEGLLKAHKYQFSFLSEDAEDGSVLPSVLMIHAMDICMIASNSIQYTRKLFALLDEHNLIG</sequence>
<dbReference type="InterPro" id="IPR003188">
    <property type="entry name" value="PTS_IIA_lac/cel"/>
</dbReference>
<evidence type="ECO:0000313" key="7">
    <source>
        <dbReference type="Proteomes" id="UP001230220"/>
    </source>
</evidence>
<feature type="modified residue" description="Phosphohistidine; by HPr" evidence="5">
    <location>
        <position position="85"/>
    </location>
</feature>
<dbReference type="Gene3D" id="1.20.58.80">
    <property type="entry name" value="Phosphotransferase system, lactose/cellobiose-type IIA subunit"/>
    <property type="match status" value="1"/>
</dbReference>
<dbReference type="InterPro" id="IPR036542">
    <property type="entry name" value="PTS_IIA_lac/cel_sf"/>
</dbReference>
<keyword evidence="7" id="KW-1185">Reference proteome</keyword>
<keyword evidence="1" id="KW-0813">Transport</keyword>
<keyword evidence="4" id="KW-0598">Phosphotransferase system</keyword>
<comment type="caution">
    <text evidence="6">The sequence shown here is derived from an EMBL/GenBank/DDBJ whole genome shotgun (WGS) entry which is preliminary data.</text>
</comment>